<evidence type="ECO:0000256" key="2">
    <source>
        <dbReference type="ARBA" id="ARBA00022490"/>
    </source>
</evidence>
<name>A0A066ZRU1_HYDMR</name>
<keyword evidence="4 6" id="KW-0012">Acyltransferase</keyword>
<dbReference type="SUPFAM" id="SSF55681">
    <property type="entry name" value="Class II aaRS and biotin synthetases"/>
    <property type="match status" value="1"/>
</dbReference>
<evidence type="ECO:0000313" key="12">
    <source>
        <dbReference type="EMBL" id="KDN96533.1"/>
    </source>
</evidence>
<dbReference type="Pfam" id="PF21948">
    <property type="entry name" value="LplA-B_cat"/>
    <property type="match status" value="1"/>
</dbReference>
<evidence type="ECO:0000256" key="4">
    <source>
        <dbReference type="ARBA" id="ARBA00023315"/>
    </source>
</evidence>
<feature type="binding site" evidence="6 9">
    <location>
        <begin position="71"/>
        <end position="78"/>
    </location>
    <ligand>
        <name>substrate</name>
    </ligand>
</feature>
<dbReference type="PANTHER" id="PTHR10993">
    <property type="entry name" value="OCTANOYLTRANSFERASE"/>
    <property type="match status" value="1"/>
</dbReference>
<comment type="similarity">
    <text evidence="6 7">Belongs to the LipB family.</text>
</comment>
<evidence type="ECO:0000256" key="8">
    <source>
        <dbReference type="PIRSR" id="PIRSR016262-1"/>
    </source>
</evidence>
<feature type="binding site" evidence="6 9">
    <location>
        <begin position="152"/>
        <end position="154"/>
    </location>
    <ligand>
        <name>substrate</name>
    </ligand>
</feature>
<proteinExistence type="inferred from homology"/>
<dbReference type="EMBL" id="JMIU01000001">
    <property type="protein sequence ID" value="KDN96533.1"/>
    <property type="molecule type" value="Genomic_DNA"/>
</dbReference>
<dbReference type="NCBIfam" id="TIGR00214">
    <property type="entry name" value="lipB"/>
    <property type="match status" value="1"/>
</dbReference>
<dbReference type="Proteomes" id="UP000027341">
    <property type="component" value="Unassembled WGS sequence"/>
</dbReference>
<comment type="pathway">
    <text evidence="1 6 7">Protein modification; protein lipoylation via endogenous pathway; protein N(6)-(lipoyl)lysine from octanoyl-[acyl-carrier-protein]: step 1/2.</text>
</comment>
<reference evidence="12 13" key="1">
    <citation type="submission" date="2014-04" db="EMBL/GenBank/DDBJ databases">
        <title>Draft genome sequence of Hydrogenovibrio marinus MH-110, a model organism for aerobic H2 metabolism.</title>
        <authorList>
            <person name="Cha H.J."/>
            <person name="Jo B.H."/>
            <person name="Hwang B.H."/>
        </authorList>
    </citation>
    <scope>NUCLEOTIDE SEQUENCE [LARGE SCALE GENOMIC DNA]</scope>
    <source>
        <strain evidence="12 13">MH-110</strain>
    </source>
</reference>
<dbReference type="InterPro" id="IPR020605">
    <property type="entry name" value="Octanoyltransferase_CS"/>
</dbReference>
<gene>
    <name evidence="6" type="primary">lipB</name>
    <name evidence="12" type="ORF">EI16_09755</name>
</gene>
<dbReference type="GO" id="GO:0033819">
    <property type="term" value="F:lipoyl(octanoyl) transferase activity"/>
    <property type="evidence" value="ECO:0007669"/>
    <property type="project" value="UniProtKB-EC"/>
</dbReference>
<dbReference type="NCBIfam" id="NF010922">
    <property type="entry name" value="PRK14342.1"/>
    <property type="match status" value="1"/>
</dbReference>
<feature type="site" description="Lowers pKa of active site Cys" evidence="6 10">
    <location>
        <position position="136"/>
    </location>
</feature>
<dbReference type="PANTHER" id="PTHR10993:SF7">
    <property type="entry name" value="LIPOYLTRANSFERASE 2, MITOCHONDRIAL-RELATED"/>
    <property type="match status" value="1"/>
</dbReference>
<evidence type="ECO:0000256" key="10">
    <source>
        <dbReference type="PIRSR" id="PIRSR016262-3"/>
    </source>
</evidence>
<comment type="subcellular location">
    <subcellularLocation>
        <location evidence="6">Cytoplasm</location>
    </subcellularLocation>
</comment>
<evidence type="ECO:0000259" key="11">
    <source>
        <dbReference type="PROSITE" id="PS51733"/>
    </source>
</evidence>
<dbReference type="GO" id="GO:0005737">
    <property type="term" value="C:cytoplasm"/>
    <property type="evidence" value="ECO:0007669"/>
    <property type="project" value="UniProtKB-SubCell"/>
</dbReference>
<dbReference type="Gene3D" id="3.30.930.10">
    <property type="entry name" value="Bira Bifunctional Protein, Domain 2"/>
    <property type="match status" value="1"/>
</dbReference>
<dbReference type="EC" id="2.3.1.181" evidence="6 7"/>
<accession>A0A066ZRU1</accession>
<dbReference type="InterPro" id="IPR000544">
    <property type="entry name" value="Octanoyltransferase"/>
</dbReference>
<comment type="miscellaneous">
    <text evidence="6">In the reaction, the free carboxyl group of octanoic acid is attached via an amide linkage to the epsilon-amino group of a specific lysine residue of lipoyl domains of lipoate-dependent enzymes.</text>
</comment>
<keyword evidence="13" id="KW-1185">Reference proteome</keyword>
<organism evidence="12 13">
    <name type="scientific">Hydrogenovibrio marinus</name>
    <dbReference type="NCBI Taxonomy" id="28885"/>
    <lineage>
        <taxon>Bacteria</taxon>
        <taxon>Pseudomonadati</taxon>
        <taxon>Pseudomonadota</taxon>
        <taxon>Gammaproteobacteria</taxon>
        <taxon>Thiotrichales</taxon>
        <taxon>Piscirickettsiaceae</taxon>
        <taxon>Hydrogenovibrio</taxon>
    </lineage>
</organism>
<keyword evidence="2 6" id="KW-0963">Cytoplasm</keyword>
<dbReference type="InterPro" id="IPR004143">
    <property type="entry name" value="BPL_LPL_catalytic"/>
</dbReference>
<evidence type="ECO:0000256" key="3">
    <source>
        <dbReference type="ARBA" id="ARBA00022679"/>
    </source>
</evidence>
<evidence type="ECO:0000256" key="5">
    <source>
        <dbReference type="ARBA" id="ARBA00024732"/>
    </source>
</evidence>
<dbReference type="PIRSF" id="PIRSF016262">
    <property type="entry name" value="LPLase"/>
    <property type="match status" value="1"/>
</dbReference>
<keyword evidence="3 6" id="KW-0808">Transferase</keyword>
<evidence type="ECO:0000313" key="13">
    <source>
        <dbReference type="Proteomes" id="UP000027341"/>
    </source>
</evidence>
<dbReference type="GO" id="GO:0009249">
    <property type="term" value="P:protein lipoylation"/>
    <property type="evidence" value="ECO:0007669"/>
    <property type="project" value="InterPro"/>
</dbReference>
<dbReference type="PROSITE" id="PS51733">
    <property type="entry name" value="BPL_LPL_CATALYTIC"/>
    <property type="match status" value="1"/>
</dbReference>
<protein>
    <recommendedName>
        <fullName evidence="6 7">Octanoyltransferase</fullName>
        <ecNumber evidence="6 7">2.3.1.181</ecNumber>
    </recommendedName>
    <alternativeName>
        <fullName evidence="6">Lipoate-protein ligase B</fullName>
    </alternativeName>
    <alternativeName>
        <fullName evidence="6">Lipoyl/octanoyl transferase</fullName>
    </alternativeName>
    <alternativeName>
        <fullName evidence="6">Octanoyl-[acyl-carrier-protein]-protein N-octanoyltransferase</fullName>
    </alternativeName>
</protein>
<comment type="function">
    <text evidence="5 6 7">Catalyzes the transfer of endogenously produced octanoic acid from octanoyl-acyl-carrier-protein onto the lipoyl domains of lipoate-dependent enzymes. Lipoyl-ACP can also act as a substrate although octanoyl-ACP is likely to be the physiological substrate.</text>
</comment>
<comment type="caution">
    <text evidence="12">The sequence shown here is derived from an EMBL/GenBank/DDBJ whole genome shotgun (WGS) entry which is preliminary data.</text>
</comment>
<dbReference type="AlphaFoldDB" id="A0A066ZRU1"/>
<dbReference type="HAMAP" id="MF_00013">
    <property type="entry name" value="LipB"/>
    <property type="match status" value="1"/>
</dbReference>
<comment type="catalytic activity">
    <reaction evidence="6 7">
        <text>octanoyl-[ACP] + L-lysyl-[protein] = N(6)-octanoyl-L-lysyl-[protein] + holo-[ACP] + H(+)</text>
        <dbReference type="Rhea" id="RHEA:17665"/>
        <dbReference type="Rhea" id="RHEA-COMP:9636"/>
        <dbReference type="Rhea" id="RHEA-COMP:9685"/>
        <dbReference type="Rhea" id="RHEA-COMP:9752"/>
        <dbReference type="Rhea" id="RHEA-COMP:9928"/>
        <dbReference type="ChEBI" id="CHEBI:15378"/>
        <dbReference type="ChEBI" id="CHEBI:29969"/>
        <dbReference type="ChEBI" id="CHEBI:64479"/>
        <dbReference type="ChEBI" id="CHEBI:78463"/>
        <dbReference type="ChEBI" id="CHEBI:78809"/>
        <dbReference type="EC" id="2.3.1.181"/>
    </reaction>
</comment>
<feature type="active site" description="Acyl-thioester intermediate" evidence="6 8">
    <location>
        <position position="170"/>
    </location>
</feature>
<evidence type="ECO:0000256" key="1">
    <source>
        <dbReference type="ARBA" id="ARBA00004821"/>
    </source>
</evidence>
<dbReference type="PROSITE" id="PS01313">
    <property type="entry name" value="LIPB"/>
    <property type="match status" value="1"/>
</dbReference>
<evidence type="ECO:0000256" key="9">
    <source>
        <dbReference type="PIRSR" id="PIRSR016262-2"/>
    </source>
</evidence>
<feature type="binding site" evidence="6 9">
    <location>
        <begin position="139"/>
        <end position="141"/>
    </location>
    <ligand>
        <name>substrate</name>
    </ligand>
</feature>
<evidence type="ECO:0000256" key="7">
    <source>
        <dbReference type="PIRNR" id="PIRNR016262"/>
    </source>
</evidence>
<feature type="domain" description="BPL/LPL catalytic" evidence="11">
    <location>
        <begin position="31"/>
        <end position="208"/>
    </location>
</feature>
<evidence type="ECO:0000256" key="6">
    <source>
        <dbReference type="HAMAP-Rule" id="MF_00013"/>
    </source>
</evidence>
<dbReference type="STRING" id="28885.EI16_09755"/>
<sequence length="208" mass="23549">MTMPFIIKHLGLQPYDTTWDAMQAFTNNRTPDTQDELWVVQHPPVFTQGLNGKAEHLLSTHPTIPLVQTDRGGQVTYHAPGQLIIYILMDLKRARLGAKDFVHRIENALIALLKEHYQLSAEARTDAPGVYVDGRKIASLGLKIRQFRSYHGLALNVDMDLEPFHWINPCGLVGMEMTQLSEHANEIDYAALENQALDMLRLHLSNTN</sequence>
<dbReference type="CDD" id="cd16444">
    <property type="entry name" value="LipB"/>
    <property type="match status" value="1"/>
</dbReference>
<dbReference type="FunFam" id="3.30.930.10:FF:000020">
    <property type="entry name" value="Octanoyltransferase"/>
    <property type="match status" value="1"/>
</dbReference>
<dbReference type="InterPro" id="IPR045864">
    <property type="entry name" value="aa-tRNA-synth_II/BPL/LPL"/>
</dbReference>
<dbReference type="UniPathway" id="UPA00538">
    <property type="reaction ID" value="UER00592"/>
</dbReference>